<reference evidence="3 4" key="1">
    <citation type="submission" date="2024-09" db="EMBL/GenBank/DDBJ databases">
        <title>Chromosome-scale assembly of Riccia sorocarpa.</title>
        <authorList>
            <person name="Paukszto L."/>
        </authorList>
    </citation>
    <scope>NUCLEOTIDE SEQUENCE [LARGE SCALE GENOMIC DNA]</scope>
    <source>
        <strain evidence="3">LP-2024</strain>
        <tissue evidence="3">Aerial parts of the thallus</tissue>
    </source>
</reference>
<feature type="region of interest" description="Disordered" evidence="2">
    <location>
        <begin position="107"/>
        <end position="131"/>
    </location>
</feature>
<dbReference type="AlphaFoldDB" id="A0ABD3I6W3"/>
<organism evidence="3 4">
    <name type="scientific">Riccia sorocarpa</name>
    <dbReference type="NCBI Taxonomy" id="122646"/>
    <lineage>
        <taxon>Eukaryota</taxon>
        <taxon>Viridiplantae</taxon>
        <taxon>Streptophyta</taxon>
        <taxon>Embryophyta</taxon>
        <taxon>Marchantiophyta</taxon>
        <taxon>Marchantiopsida</taxon>
        <taxon>Marchantiidae</taxon>
        <taxon>Marchantiales</taxon>
        <taxon>Ricciaceae</taxon>
        <taxon>Riccia</taxon>
    </lineage>
</organism>
<comment type="caution">
    <text evidence="3">The sequence shown here is derived from an EMBL/GenBank/DDBJ whole genome shotgun (WGS) entry which is preliminary data.</text>
</comment>
<feature type="region of interest" description="Disordered" evidence="2">
    <location>
        <begin position="143"/>
        <end position="162"/>
    </location>
</feature>
<feature type="coiled-coil region" evidence="1">
    <location>
        <begin position="208"/>
        <end position="273"/>
    </location>
</feature>
<gene>
    <name evidence="3" type="ORF">R1sor_017445</name>
</gene>
<feature type="compositionally biased region" description="Low complexity" evidence="2">
    <location>
        <begin position="119"/>
        <end position="130"/>
    </location>
</feature>
<protein>
    <recommendedName>
        <fullName evidence="5">CUE domain-containing protein</fullName>
    </recommendedName>
</protein>
<accession>A0ABD3I6W3</accession>
<evidence type="ECO:0000313" key="4">
    <source>
        <dbReference type="Proteomes" id="UP001633002"/>
    </source>
</evidence>
<dbReference type="CDD" id="cd14279">
    <property type="entry name" value="CUE"/>
    <property type="match status" value="1"/>
</dbReference>
<name>A0ABD3I6W3_9MARC</name>
<dbReference type="EMBL" id="JBJQOH010000001">
    <property type="protein sequence ID" value="KAL3699423.1"/>
    <property type="molecule type" value="Genomic_DNA"/>
</dbReference>
<dbReference type="PANTHER" id="PTHR31245">
    <property type="entry name" value="UBIQUITIN SYSTEM COMPONENT CUE PROTEIN"/>
    <property type="match status" value="1"/>
</dbReference>
<evidence type="ECO:0008006" key="5">
    <source>
        <dbReference type="Google" id="ProtNLM"/>
    </source>
</evidence>
<keyword evidence="4" id="KW-1185">Reference proteome</keyword>
<evidence type="ECO:0000256" key="1">
    <source>
        <dbReference type="SAM" id="Coils"/>
    </source>
</evidence>
<evidence type="ECO:0000256" key="2">
    <source>
        <dbReference type="SAM" id="MobiDB-lite"/>
    </source>
</evidence>
<sequence length="299" mass="32926">MSAVVCGKRSLFDDLHGSPPIAKRIRCGGNSPIRFQSVVSPFRIGAAGAVEAGSPGRPSVSYLEELTQLRALYSEMDGQLVERVYESCGRNLDSAIKSLTDLRLSSGEQVSPCENGGHATPSTAPSPSATCETVNEGYAQATSSQCMPQEEKSTPQLPGNVPTDGAEWVDLLVREMMGAVDLDDARLRATRALEAFEKIVASRTGVISEVLKKENISLKEQIQVLLRDNHILKRAVTIQHERQLEHEERSRELQAVKQLLAQHQEQLRMLEINNYALTMHLRKAQEGSSIPGRFHPDLF</sequence>
<dbReference type="PANTHER" id="PTHR31245:SF20">
    <property type="entry name" value="F18B13.13 PROTEIN"/>
    <property type="match status" value="1"/>
</dbReference>
<proteinExistence type="predicted"/>
<keyword evidence="1" id="KW-0175">Coiled coil</keyword>
<dbReference type="Proteomes" id="UP001633002">
    <property type="component" value="Unassembled WGS sequence"/>
</dbReference>
<evidence type="ECO:0000313" key="3">
    <source>
        <dbReference type="EMBL" id="KAL3699423.1"/>
    </source>
</evidence>